<evidence type="ECO:0000256" key="4">
    <source>
        <dbReference type="ARBA" id="ARBA00022692"/>
    </source>
</evidence>
<comment type="subcellular location">
    <subcellularLocation>
        <location evidence="1 7">Cell membrane</location>
        <topology evidence="1 7">Multi-pass membrane protein</topology>
    </subcellularLocation>
</comment>
<dbReference type="EMBL" id="JBHLUH010000061">
    <property type="protein sequence ID" value="MFC0531832.1"/>
    <property type="molecule type" value="Genomic_DNA"/>
</dbReference>
<dbReference type="PROSITE" id="PS50928">
    <property type="entry name" value="ABC_TM1"/>
    <property type="match status" value="1"/>
</dbReference>
<evidence type="ECO:0000256" key="5">
    <source>
        <dbReference type="ARBA" id="ARBA00022989"/>
    </source>
</evidence>
<reference evidence="9 10" key="1">
    <citation type="submission" date="2024-09" db="EMBL/GenBank/DDBJ databases">
        <authorList>
            <person name="Sun Q."/>
            <person name="Mori K."/>
        </authorList>
    </citation>
    <scope>NUCLEOTIDE SEQUENCE [LARGE SCALE GENOMIC DNA]</scope>
    <source>
        <strain evidence="9 10">TBRC 3947</strain>
    </source>
</reference>
<keyword evidence="3" id="KW-1003">Cell membrane</keyword>
<protein>
    <submittedName>
        <fullName evidence="9">ABC transporter permease</fullName>
    </submittedName>
</protein>
<evidence type="ECO:0000256" key="3">
    <source>
        <dbReference type="ARBA" id="ARBA00022475"/>
    </source>
</evidence>
<evidence type="ECO:0000256" key="1">
    <source>
        <dbReference type="ARBA" id="ARBA00004651"/>
    </source>
</evidence>
<keyword evidence="6 7" id="KW-0472">Membrane</keyword>
<accession>A0ABV6MAV0</accession>
<organism evidence="9 10">
    <name type="scientific">Phytohabitans kaempferiae</name>
    <dbReference type="NCBI Taxonomy" id="1620943"/>
    <lineage>
        <taxon>Bacteria</taxon>
        <taxon>Bacillati</taxon>
        <taxon>Actinomycetota</taxon>
        <taxon>Actinomycetes</taxon>
        <taxon>Micromonosporales</taxon>
        <taxon>Micromonosporaceae</taxon>
    </lineage>
</organism>
<evidence type="ECO:0000256" key="2">
    <source>
        <dbReference type="ARBA" id="ARBA00022448"/>
    </source>
</evidence>
<keyword evidence="5 7" id="KW-1133">Transmembrane helix</keyword>
<dbReference type="InterPro" id="IPR000515">
    <property type="entry name" value="MetI-like"/>
</dbReference>
<feature type="transmembrane region" description="Helical" evidence="7">
    <location>
        <begin position="140"/>
        <end position="162"/>
    </location>
</feature>
<sequence>MRKRWRGPAAVAGRVVEMAALALVVSLVSFGLLALTRGDAAASVVREQGGAVTEERIAAERHRLGLDLPVHERYVLMLGRAVTGDLGSSIRTGRPVATEVAERIGPTLTLALAGSLVALLVGLLIGLAENAATGRVVPALSRGLSLLLVSVPAFALAFALVAQFSVRLGWFPTQGMSGGVRALLLPALVLGLPAGAALGRVLSSRLREVMAEPYLVMARAQGYSRTSCLLRAALPNAAVTSLVVAGNILAVLGTSTLVVEEVFGWPGLGSYLISALRYRDWQPLQASVLLLSVVVIVSRGATLALAALLDPRARSAP</sequence>
<dbReference type="PANTHER" id="PTHR43163:SF6">
    <property type="entry name" value="DIPEPTIDE TRANSPORT SYSTEM PERMEASE PROTEIN DPPB-RELATED"/>
    <property type="match status" value="1"/>
</dbReference>
<dbReference type="Pfam" id="PF00528">
    <property type="entry name" value="BPD_transp_1"/>
    <property type="match status" value="1"/>
</dbReference>
<dbReference type="SUPFAM" id="SSF161098">
    <property type="entry name" value="MetI-like"/>
    <property type="match status" value="1"/>
</dbReference>
<dbReference type="PANTHER" id="PTHR43163">
    <property type="entry name" value="DIPEPTIDE TRANSPORT SYSTEM PERMEASE PROTEIN DPPB-RELATED"/>
    <property type="match status" value="1"/>
</dbReference>
<keyword evidence="2 7" id="KW-0813">Transport</keyword>
<keyword evidence="4 7" id="KW-0812">Transmembrane</keyword>
<dbReference type="InterPro" id="IPR035906">
    <property type="entry name" value="MetI-like_sf"/>
</dbReference>
<comment type="caution">
    <text evidence="9">The sequence shown here is derived from an EMBL/GenBank/DDBJ whole genome shotgun (WGS) entry which is preliminary data.</text>
</comment>
<dbReference type="Gene3D" id="1.10.3720.10">
    <property type="entry name" value="MetI-like"/>
    <property type="match status" value="1"/>
</dbReference>
<dbReference type="RefSeq" id="WP_377256949.1">
    <property type="nucleotide sequence ID" value="NZ_JBHLUH010000061.1"/>
</dbReference>
<proteinExistence type="inferred from homology"/>
<name>A0ABV6MAV0_9ACTN</name>
<evidence type="ECO:0000256" key="6">
    <source>
        <dbReference type="ARBA" id="ARBA00023136"/>
    </source>
</evidence>
<evidence type="ECO:0000259" key="8">
    <source>
        <dbReference type="PROSITE" id="PS50928"/>
    </source>
</evidence>
<evidence type="ECO:0000313" key="9">
    <source>
        <dbReference type="EMBL" id="MFC0531832.1"/>
    </source>
</evidence>
<evidence type="ECO:0000256" key="7">
    <source>
        <dbReference type="RuleBase" id="RU363032"/>
    </source>
</evidence>
<comment type="similarity">
    <text evidence="7">Belongs to the binding-protein-dependent transport system permease family.</text>
</comment>
<evidence type="ECO:0000313" key="10">
    <source>
        <dbReference type="Proteomes" id="UP001589867"/>
    </source>
</evidence>
<feature type="transmembrane region" description="Helical" evidence="7">
    <location>
        <begin position="233"/>
        <end position="259"/>
    </location>
</feature>
<dbReference type="CDD" id="cd06261">
    <property type="entry name" value="TM_PBP2"/>
    <property type="match status" value="1"/>
</dbReference>
<feature type="transmembrane region" description="Helical" evidence="7">
    <location>
        <begin position="182"/>
        <end position="202"/>
    </location>
</feature>
<dbReference type="Proteomes" id="UP001589867">
    <property type="component" value="Unassembled WGS sequence"/>
</dbReference>
<keyword evidence="10" id="KW-1185">Reference proteome</keyword>
<gene>
    <name evidence="9" type="ORF">ACFFIA_29705</name>
</gene>
<feature type="domain" description="ABC transmembrane type-1" evidence="8">
    <location>
        <begin position="104"/>
        <end position="302"/>
    </location>
</feature>
<feature type="transmembrane region" description="Helical" evidence="7">
    <location>
        <begin position="108"/>
        <end position="128"/>
    </location>
</feature>
<feature type="transmembrane region" description="Helical" evidence="7">
    <location>
        <begin position="286"/>
        <end position="309"/>
    </location>
</feature>